<reference evidence="3" key="1">
    <citation type="submission" date="2020-12" db="EMBL/GenBank/DDBJ databases">
        <title>Metabolic potential, ecology and presence of endohyphal bacteria is reflected in genomic diversity of Mucoromycotina.</title>
        <authorList>
            <person name="Muszewska A."/>
            <person name="Okrasinska A."/>
            <person name="Steczkiewicz K."/>
            <person name="Drgas O."/>
            <person name="Orlowska M."/>
            <person name="Perlinska-Lenart U."/>
            <person name="Aleksandrzak-Piekarczyk T."/>
            <person name="Szatraj K."/>
            <person name="Zielenkiewicz U."/>
            <person name="Pilsyk S."/>
            <person name="Malc E."/>
            <person name="Mieczkowski P."/>
            <person name="Kruszewska J.S."/>
            <person name="Biernat P."/>
            <person name="Pawlowska J."/>
        </authorList>
    </citation>
    <scope>NUCLEOTIDE SEQUENCE</scope>
    <source>
        <strain evidence="3">CBS 226.32</strain>
    </source>
</reference>
<dbReference type="EMBL" id="JAEPRC010000253">
    <property type="protein sequence ID" value="KAG2202678.1"/>
    <property type="molecule type" value="Genomic_DNA"/>
</dbReference>
<evidence type="ECO:0000313" key="3">
    <source>
        <dbReference type="EMBL" id="KAG2202678.1"/>
    </source>
</evidence>
<keyword evidence="4" id="KW-1185">Reference proteome</keyword>
<dbReference type="AlphaFoldDB" id="A0A8H7R3L3"/>
<protein>
    <recommendedName>
        <fullName evidence="5">Eisosome component PIL1-domain-containing protein</fullName>
    </recommendedName>
</protein>
<dbReference type="Gene3D" id="1.20.1270.60">
    <property type="entry name" value="Arfaptin homology (AH) domain/BAR domain"/>
    <property type="match status" value="1"/>
</dbReference>
<evidence type="ECO:0008006" key="5">
    <source>
        <dbReference type="Google" id="ProtNLM"/>
    </source>
</evidence>
<dbReference type="Pfam" id="PF13805">
    <property type="entry name" value="Pil1"/>
    <property type="match status" value="1"/>
</dbReference>
<keyword evidence="1" id="KW-0175">Coiled coil</keyword>
<dbReference type="GO" id="GO:0005886">
    <property type="term" value="C:plasma membrane"/>
    <property type="evidence" value="ECO:0007669"/>
    <property type="project" value="TreeGrafter"/>
</dbReference>
<dbReference type="OrthoDB" id="5599269at2759"/>
<feature type="region of interest" description="Disordered" evidence="2">
    <location>
        <begin position="353"/>
        <end position="406"/>
    </location>
</feature>
<dbReference type="PANTHER" id="PTHR31962:SF1">
    <property type="entry name" value="SPHINGOLIPID LONG CHAIN BASE-RESPONSIVE PROTEIN PIL1"/>
    <property type="match status" value="1"/>
</dbReference>
<name>A0A8H7R3L3_9FUNG</name>
<dbReference type="PANTHER" id="PTHR31962">
    <property type="entry name" value="SPHINGOLIPID LONG CHAIN BASE-RESPONSIVE PROTEIN PIL1"/>
    <property type="match status" value="1"/>
</dbReference>
<dbReference type="InterPro" id="IPR027267">
    <property type="entry name" value="AH/BAR_dom_sf"/>
</dbReference>
<comment type="caution">
    <text evidence="3">The sequence shown here is derived from an EMBL/GenBank/DDBJ whole genome shotgun (WGS) entry which is preliminary data.</text>
</comment>
<feature type="compositionally biased region" description="Polar residues" evidence="2">
    <location>
        <begin position="282"/>
        <end position="303"/>
    </location>
</feature>
<organism evidence="3 4">
    <name type="scientific">Mucor plumbeus</name>
    <dbReference type="NCBI Taxonomy" id="97098"/>
    <lineage>
        <taxon>Eukaryota</taxon>
        <taxon>Fungi</taxon>
        <taxon>Fungi incertae sedis</taxon>
        <taxon>Mucoromycota</taxon>
        <taxon>Mucoromycotina</taxon>
        <taxon>Mucoromycetes</taxon>
        <taxon>Mucorales</taxon>
        <taxon>Mucorineae</taxon>
        <taxon>Mucoraceae</taxon>
        <taxon>Mucor</taxon>
    </lineage>
</organism>
<feature type="region of interest" description="Disordered" evidence="2">
    <location>
        <begin position="273"/>
        <end position="337"/>
    </location>
</feature>
<sequence>MNFKDLQFNIGKLTTNVKSQVARNNPLQNQDTRSLNFWLFEERNDLSFMRTTAYHHAETNKAFLEWIKDELVKNQQHENYSEDIEEIGSTIATLLNKQVELEKQYTERYKLYRRAIKSMREKEVELANLREKKQAIQERIQHLSKSNSSSKKIPELEKELALLNTSSKETEAHEYKRFIMKEAFYLRFNALQEYAEKTAIIAGYGKYIVDLLDAQNHASSNCDMILQDALLTVNGWKPKDERVTLTEEDVLFQHEDEDEDDALLLTNSEMLIKKKEQPQQPPTASTNASSQGKIAAATSGSSNSPAVKASTAVTSSSCNTTTDNTTKANVHSDPINTTTTDYYHRLYQDKKLKQKKQSIQHHRSYADFQNQFDIPSYDQEKREYFAEPPPPAYSNPSNIHIKDNKK</sequence>
<accession>A0A8H7R3L3</accession>
<dbReference type="GO" id="GO:0006897">
    <property type="term" value="P:endocytosis"/>
    <property type="evidence" value="ECO:0007669"/>
    <property type="project" value="TreeGrafter"/>
</dbReference>
<evidence type="ECO:0000256" key="2">
    <source>
        <dbReference type="SAM" id="MobiDB-lite"/>
    </source>
</evidence>
<feature type="compositionally biased region" description="Low complexity" evidence="2">
    <location>
        <begin position="304"/>
        <end position="326"/>
    </location>
</feature>
<feature type="compositionally biased region" description="Basic residues" evidence="2">
    <location>
        <begin position="353"/>
        <end position="363"/>
    </location>
</feature>
<dbReference type="GO" id="GO:0070941">
    <property type="term" value="P:eisosome assembly"/>
    <property type="evidence" value="ECO:0007669"/>
    <property type="project" value="TreeGrafter"/>
</dbReference>
<evidence type="ECO:0000256" key="1">
    <source>
        <dbReference type="SAM" id="Coils"/>
    </source>
</evidence>
<dbReference type="GO" id="GO:0008289">
    <property type="term" value="F:lipid binding"/>
    <property type="evidence" value="ECO:0007669"/>
    <property type="project" value="TreeGrafter"/>
</dbReference>
<dbReference type="Proteomes" id="UP000650833">
    <property type="component" value="Unassembled WGS sequence"/>
</dbReference>
<evidence type="ECO:0000313" key="4">
    <source>
        <dbReference type="Proteomes" id="UP000650833"/>
    </source>
</evidence>
<gene>
    <name evidence="3" type="ORF">INT46_011949</name>
</gene>
<dbReference type="InterPro" id="IPR028245">
    <property type="entry name" value="PIL1/LSP1"/>
</dbReference>
<dbReference type="GO" id="GO:0036286">
    <property type="term" value="C:eisosome filament"/>
    <property type="evidence" value="ECO:0007669"/>
    <property type="project" value="TreeGrafter"/>
</dbReference>
<feature type="coiled-coil region" evidence="1">
    <location>
        <begin position="102"/>
        <end position="146"/>
    </location>
</feature>
<proteinExistence type="predicted"/>